<protein>
    <submittedName>
        <fullName evidence="2">Uncharacterized protein</fullName>
    </submittedName>
</protein>
<dbReference type="EMBL" id="OX459966">
    <property type="protein sequence ID" value="CAI9171058.1"/>
    <property type="molecule type" value="Genomic_DNA"/>
</dbReference>
<gene>
    <name evidence="2" type="ORF">MRATA1EN1_LOCUS20020</name>
</gene>
<dbReference type="Proteomes" id="UP001176941">
    <property type="component" value="Chromosome 30"/>
</dbReference>
<proteinExistence type="predicted"/>
<evidence type="ECO:0000256" key="1">
    <source>
        <dbReference type="SAM" id="MobiDB-lite"/>
    </source>
</evidence>
<reference evidence="2" key="1">
    <citation type="submission" date="2023-04" db="EMBL/GenBank/DDBJ databases">
        <authorList>
            <consortium name="ELIXIR-Norway"/>
        </authorList>
    </citation>
    <scope>NUCLEOTIDE SEQUENCE [LARGE SCALE GENOMIC DNA]</scope>
</reference>
<name>A0ABN8ZC18_RANTA</name>
<evidence type="ECO:0000313" key="2">
    <source>
        <dbReference type="EMBL" id="CAI9171058.1"/>
    </source>
</evidence>
<feature type="region of interest" description="Disordered" evidence="1">
    <location>
        <begin position="1"/>
        <end position="70"/>
    </location>
</feature>
<keyword evidence="3" id="KW-1185">Reference proteome</keyword>
<evidence type="ECO:0000313" key="3">
    <source>
        <dbReference type="Proteomes" id="UP001176941"/>
    </source>
</evidence>
<accession>A0ABN8ZC18</accession>
<sequence length="70" mass="7596">MASGYPRTNHLFEHATKKSALSRAEARQAQLRPGEARPGGGAEAARLRGLGQPASFSPLPGSRRIRDEHY</sequence>
<organism evidence="2 3">
    <name type="scientific">Rangifer tarandus platyrhynchus</name>
    <name type="common">Svalbard reindeer</name>
    <dbReference type="NCBI Taxonomy" id="3082113"/>
    <lineage>
        <taxon>Eukaryota</taxon>
        <taxon>Metazoa</taxon>
        <taxon>Chordata</taxon>
        <taxon>Craniata</taxon>
        <taxon>Vertebrata</taxon>
        <taxon>Euteleostomi</taxon>
        <taxon>Mammalia</taxon>
        <taxon>Eutheria</taxon>
        <taxon>Laurasiatheria</taxon>
        <taxon>Artiodactyla</taxon>
        <taxon>Ruminantia</taxon>
        <taxon>Pecora</taxon>
        <taxon>Cervidae</taxon>
        <taxon>Odocoileinae</taxon>
        <taxon>Rangifer</taxon>
    </lineage>
</organism>